<dbReference type="PROSITE" id="PS00497">
    <property type="entry name" value="TYROSINASE_1"/>
    <property type="match status" value="1"/>
</dbReference>
<sequence>MVSNCRQFIAGKSQKDESVRDCRYFKECMMRHDLVGRRHFMQRSAMLLGASAILPKTFGQTTLMVRPEWQAFKTTPRYDSFLRAVKLMKANTQATDPRSWSYWTNIHLNRCPHSIPYFFAWHRGYLYYFERQLRAVCGDPQLILPYWDYYTNPTLPAEFTNPSTDNPLYVARVNNNVRQALSMAPFDSSLINFPTNSANAFEPSFESAPHNLVHNIIGGVMSDMLSPTDPIFWLHHANVDRLWVAWVSAGNGRKMPAISSAYWSGSHMYTSTLTLRRSYTYSTRTTLGYRYQNESFPTGLPLARSAPSTPDLVQAAPNERATTQPPLGSFRISPTRQTSDRTFAISGALDIGLDERSTGVQLPVSSEHMRALAQIGVGGTATVPASQQRYRSVQLVLDNVMITEAGKRGGYYYRVDLNLPPNASGKLQSIPIGTLGAFEISGAAHHGSPVWLRYRMRRAVFAGVAARIGLLSVSFVRVDGEQGPTGQVIGLGEVRLELSTEDNDA</sequence>
<dbReference type="EMBL" id="WSES01000007">
    <property type="protein sequence ID" value="MVW62603.1"/>
    <property type="molecule type" value="Genomic_DNA"/>
</dbReference>
<dbReference type="GO" id="GO:0016491">
    <property type="term" value="F:oxidoreductase activity"/>
    <property type="evidence" value="ECO:0007669"/>
    <property type="project" value="InterPro"/>
</dbReference>
<dbReference type="PANTHER" id="PTHR11474:SF76">
    <property type="entry name" value="SHKT DOMAIN-CONTAINING PROTEIN"/>
    <property type="match status" value="1"/>
</dbReference>
<keyword evidence="2" id="KW-0186">Copper</keyword>
<evidence type="ECO:0000313" key="5">
    <source>
        <dbReference type="EMBL" id="MVW62603.1"/>
    </source>
</evidence>
<name>A0A7X3G2V1_9BURK</name>
<reference evidence="5 6" key="1">
    <citation type="submission" date="2019-12" db="EMBL/GenBank/DDBJ databases">
        <authorList>
            <person name="Li C."/>
            <person name="Zhao J."/>
        </authorList>
    </citation>
    <scope>NUCLEOTIDE SEQUENCE [LARGE SCALE GENOMIC DNA]</scope>
    <source>
        <strain evidence="5 6">NEAU-DD11</strain>
    </source>
</reference>
<accession>A0A7X3G2V1</accession>
<evidence type="ECO:0000256" key="2">
    <source>
        <dbReference type="ARBA" id="ARBA00023008"/>
    </source>
</evidence>
<evidence type="ECO:0000313" key="6">
    <source>
        <dbReference type="Proteomes" id="UP000443353"/>
    </source>
</evidence>
<keyword evidence="1" id="KW-0479">Metal-binding</keyword>
<feature type="domain" description="Tyrosinase copper-binding" evidence="4">
    <location>
        <begin position="229"/>
        <end position="240"/>
    </location>
</feature>
<dbReference type="PROSITE" id="PS00498">
    <property type="entry name" value="TYROSINASE_2"/>
    <property type="match status" value="1"/>
</dbReference>
<organism evidence="5 6">
    <name type="scientific">Massilia cellulosiltytica</name>
    <dbReference type="NCBI Taxonomy" id="2683234"/>
    <lineage>
        <taxon>Bacteria</taxon>
        <taxon>Pseudomonadati</taxon>
        <taxon>Pseudomonadota</taxon>
        <taxon>Betaproteobacteria</taxon>
        <taxon>Burkholderiales</taxon>
        <taxon>Oxalobacteraceae</taxon>
        <taxon>Telluria group</taxon>
        <taxon>Massilia</taxon>
    </lineage>
</organism>
<evidence type="ECO:0000259" key="3">
    <source>
        <dbReference type="PROSITE" id="PS00497"/>
    </source>
</evidence>
<dbReference type="Proteomes" id="UP000443353">
    <property type="component" value="Unassembled WGS sequence"/>
</dbReference>
<feature type="domain" description="Tyrosinase copper-binding" evidence="3">
    <location>
        <begin position="113"/>
        <end position="130"/>
    </location>
</feature>
<protein>
    <recommendedName>
        <fullName evidence="3 4">Tyrosinase copper-binding domain-containing protein</fullName>
    </recommendedName>
</protein>
<dbReference type="Gene3D" id="1.10.1280.10">
    <property type="entry name" value="Di-copper center containing domain from catechol oxidase"/>
    <property type="match status" value="2"/>
</dbReference>
<evidence type="ECO:0000256" key="1">
    <source>
        <dbReference type="ARBA" id="ARBA00022723"/>
    </source>
</evidence>
<dbReference type="InterPro" id="IPR050316">
    <property type="entry name" value="Tyrosinase/Hemocyanin"/>
</dbReference>
<dbReference type="SUPFAM" id="SSF48056">
    <property type="entry name" value="Di-copper centre-containing domain"/>
    <property type="match status" value="1"/>
</dbReference>
<dbReference type="Pfam" id="PF00264">
    <property type="entry name" value="Tyrosinase"/>
    <property type="match status" value="2"/>
</dbReference>
<dbReference type="AlphaFoldDB" id="A0A7X3G2V1"/>
<dbReference type="GO" id="GO:0046872">
    <property type="term" value="F:metal ion binding"/>
    <property type="evidence" value="ECO:0007669"/>
    <property type="project" value="UniProtKB-KW"/>
</dbReference>
<evidence type="ECO:0000259" key="4">
    <source>
        <dbReference type="PROSITE" id="PS00498"/>
    </source>
</evidence>
<comment type="caution">
    <text evidence="5">The sequence shown here is derived from an EMBL/GenBank/DDBJ whole genome shotgun (WGS) entry which is preliminary data.</text>
</comment>
<dbReference type="InterPro" id="IPR002227">
    <property type="entry name" value="Tyrosinase_Cu-bd"/>
</dbReference>
<dbReference type="InterPro" id="IPR008922">
    <property type="entry name" value="Di-copper_centre_dom_sf"/>
</dbReference>
<dbReference type="PANTHER" id="PTHR11474">
    <property type="entry name" value="TYROSINASE FAMILY MEMBER"/>
    <property type="match status" value="1"/>
</dbReference>
<proteinExistence type="predicted"/>
<gene>
    <name evidence="5" type="ORF">GPY61_21970</name>
</gene>
<keyword evidence="6" id="KW-1185">Reference proteome</keyword>